<sequence>MSDKKYMWGCWVVWKDSTGSEWIWDSASTNREGNFYSPLVFTERRKKIMPLVRHTRMLPWVKSAKSVKVPIPEGP</sequence>
<dbReference type="EMBL" id="LAZR01040317">
    <property type="protein sequence ID" value="KKL14789.1"/>
    <property type="molecule type" value="Genomic_DNA"/>
</dbReference>
<accession>A0A0F9AYV1</accession>
<gene>
    <name evidence="1" type="ORF">LCGC14_2512170</name>
</gene>
<dbReference type="AlphaFoldDB" id="A0A0F9AYV1"/>
<proteinExistence type="predicted"/>
<organism evidence="1">
    <name type="scientific">marine sediment metagenome</name>
    <dbReference type="NCBI Taxonomy" id="412755"/>
    <lineage>
        <taxon>unclassified sequences</taxon>
        <taxon>metagenomes</taxon>
        <taxon>ecological metagenomes</taxon>
    </lineage>
</organism>
<protein>
    <submittedName>
        <fullName evidence="1">Uncharacterized protein</fullName>
    </submittedName>
</protein>
<evidence type="ECO:0000313" key="1">
    <source>
        <dbReference type="EMBL" id="KKL14789.1"/>
    </source>
</evidence>
<reference evidence="1" key="1">
    <citation type="journal article" date="2015" name="Nature">
        <title>Complex archaea that bridge the gap between prokaryotes and eukaryotes.</title>
        <authorList>
            <person name="Spang A."/>
            <person name="Saw J.H."/>
            <person name="Jorgensen S.L."/>
            <person name="Zaremba-Niedzwiedzka K."/>
            <person name="Martijn J."/>
            <person name="Lind A.E."/>
            <person name="van Eijk R."/>
            <person name="Schleper C."/>
            <person name="Guy L."/>
            <person name="Ettema T.J."/>
        </authorList>
    </citation>
    <scope>NUCLEOTIDE SEQUENCE</scope>
</reference>
<comment type="caution">
    <text evidence="1">The sequence shown here is derived from an EMBL/GenBank/DDBJ whole genome shotgun (WGS) entry which is preliminary data.</text>
</comment>
<name>A0A0F9AYV1_9ZZZZ</name>